<name>A0A0G3GN07_9CORY</name>
<evidence type="ECO:0000256" key="5">
    <source>
        <dbReference type="ARBA" id="ARBA00023288"/>
    </source>
</evidence>
<proteinExistence type="inferred from homology"/>
<dbReference type="PROSITE" id="PS51257">
    <property type="entry name" value="PROKAR_LIPOPROTEIN"/>
    <property type="match status" value="1"/>
</dbReference>
<evidence type="ECO:0000256" key="7">
    <source>
        <dbReference type="SAM" id="SignalP"/>
    </source>
</evidence>
<evidence type="ECO:0000256" key="3">
    <source>
        <dbReference type="ARBA" id="ARBA00023136"/>
    </source>
</evidence>
<dbReference type="GO" id="GO:0005886">
    <property type="term" value="C:plasma membrane"/>
    <property type="evidence" value="ECO:0007669"/>
    <property type="project" value="UniProtKB-SubCell"/>
</dbReference>
<gene>
    <name evidence="6 9" type="primary">lpqB</name>
    <name evidence="9" type="ORF">CEPID_03270</name>
</gene>
<evidence type="ECO:0000256" key="2">
    <source>
        <dbReference type="ARBA" id="ARBA00022729"/>
    </source>
</evidence>
<comment type="subcellular location">
    <subcellularLocation>
        <location evidence="6">Cell membrane</location>
        <topology evidence="6">Lipid-anchor</topology>
    </subcellularLocation>
</comment>
<dbReference type="AlphaFoldDB" id="A0A0G3GN07"/>
<dbReference type="Pfam" id="PF25976">
    <property type="entry name" value="LpqB_N"/>
    <property type="match status" value="1"/>
</dbReference>
<feature type="signal peptide" evidence="7">
    <location>
        <begin position="1"/>
        <end position="21"/>
    </location>
</feature>
<keyword evidence="5 6" id="KW-0449">Lipoprotein</keyword>
<dbReference type="Pfam" id="PF10646">
    <property type="entry name" value="Germane"/>
    <property type="match status" value="1"/>
</dbReference>
<evidence type="ECO:0000259" key="8">
    <source>
        <dbReference type="SMART" id="SM00909"/>
    </source>
</evidence>
<dbReference type="KEGG" id="cei:CEPID_03270"/>
<protein>
    <recommendedName>
        <fullName evidence="6">Lipoprotein LpqB</fullName>
    </recommendedName>
</protein>
<keyword evidence="2 6" id="KW-0732">Signal</keyword>
<keyword evidence="1 6" id="KW-1003">Cell membrane</keyword>
<evidence type="ECO:0000256" key="1">
    <source>
        <dbReference type="ARBA" id="ARBA00022475"/>
    </source>
</evidence>
<dbReference type="InterPro" id="IPR023959">
    <property type="entry name" value="LpqB"/>
</dbReference>
<dbReference type="STRING" id="1050174.CEPID_03270"/>
<dbReference type="SMART" id="SM00909">
    <property type="entry name" value="Germane"/>
    <property type="match status" value="1"/>
</dbReference>
<accession>A0A0G3GN07</accession>
<dbReference type="NCBIfam" id="NF010141">
    <property type="entry name" value="PRK13616.1"/>
    <property type="match status" value="1"/>
</dbReference>
<comment type="similarity">
    <text evidence="6">Belongs to the LpqB lipoprotein family.</text>
</comment>
<dbReference type="RefSeq" id="WP_236684282.1">
    <property type="nucleotide sequence ID" value="NZ_CP011541.1"/>
</dbReference>
<dbReference type="InterPro" id="IPR059026">
    <property type="entry name" value="LpqB_N"/>
</dbReference>
<feature type="domain" description="GerMN" evidence="8">
    <location>
        <begin position="202"/>
        <end position="285"/>
    </location>
</feature>
<feature type="chain" id="PRO_5038902053" description="Lipoprotein LpqB" evidence="7">
    <location>
        <begin position="22"/>
        <end position="574"/>
    </location>
</feature>
<keyword evidence="4 6" id="KW-0564">Palmitate</keyword>
<evidence type="ECO:0000256" key="6">
    <source>
        <dbReference type="HAMAP-Rule" id="MF_01373"/>
    </source>
</evidence>
<evidence type="ECO:0000313" key="9">
    <source>
        <dbReference type="EMBL" id="AKK02534.1"/>
    </source>
</evidence>
<keyword evidence="10" id="KW-1185">Reference proteome</keyword>
<dbReference type="Proteomes" id="UP000035368">
    <property type="component" value="Chromosome"/>
</dbReference>
<evidence type="ECO:0000313" key="10">
    <source>
        <dbReference type="Proteomes" id="UP000035368"/>
    </source>
</evidence>
<dbReference type="HAMAP" id="MF_01373">
    <property type="entry name" value="LpqB_lipoprot"/>
    <property type="match status" value="1"/>
</dbReference>
<dbReference type="EMBL" id="CP011541">
    <property type="protein sequence ID" value="AKK02534.1"/>
    <property type="molecule type" value="Genomic_DNA"/>
</dbReference>
<reference evidence="9 10" key="1">
    <citation type="submission" date="2015-05" db="EMBL/GenBank/DDBJ databases">
        <title>Complete genome sequence of Corynebacterium epidermidicanis DSM 45586, isolated from the skin of a dog suffering from pruritus.</title>
        <authorList>
            <person name="Ruckert C."/>
            <person name="Albersmeier A."/>
            <person name="Winkler A."/>
            <person name="Tauch A."/>
        </authorList>
    </citation>
    <scope>NUCLEOTIDE SEQUENCE [LARGE SCALE GENOMIC DNA]</scope>
    <source>
        <strain evidence="9 10">DSM 45586</strain>
    </source>
</reference>
<dbReference type="Pfam" id="PF10647">
    <property type="entry name" value="Gmad1"/>
    <property type="match status" value="1"/>
</dbReference>
<sequence>MAPRIWQRLCAPACVASLVLASCTSLPSDSAPQALRTYVPASPTEDNIKPAAGQEPDLLLRDFFTASVKPTQRHQQARTFLTAEMAKNWDSQANTLILDRIDINSAGVAEKDKRSFNVRGTVVGSLGPGGVYSPENGAYEATITMERIDGEWRISGLPPGVAIERSELRNNYQPYNLYFLDSLDKTLVGDRRWVYNGNVSVDTALLSLLLEGPQKQLAGGVKTYLPAGATFSGVRQGVYSFSGFGDLGEEGRYRFAAQVAWTLARAGVPGPYNVQVDGTPILENTRRLDLEDVAEFNPGASAGAGSPLHGLGNGAMVKVDASGTVPVAGELGLARDIESADLEARSNLVAAVRTTGENDEKRSKLLVGELGGAMKESVEAKTLSRPSFEPAGAGVWTVLDGRKIARIARSSSTGELSQTEVDSNGFAGIEGLISVLRLSYTGVRVAVIINGRVYLGVVEHPSPGQYKVANVRELAPTIGGTALTLDWQIDGSLVVGTSDRETPVWHLQSDGSALTALPSSNIAAPVVAISASSTAIYATDSRSVLQLPVNATSNAFWREVPGLQGQRLAPVVAK</sequence>
<organism evidence="9 10">
    <name type="scientific">Corynebacterium epidermidicanis</name>
    <dbReference type="NCBI Taxonomy" id="1050174"/>
    <lineage>
        <taxon>Bacteria</taxon>
        <taxon>Bacillati</taxon>
        <taxon>Actinomycetota</taxon>
        <taxon>Actinomycetes</taxon>
        <taxon>Mycobacteriales</taxon>
        <taxon>Corynebacteriaceae</taxon>
        <taxon>Corynebacterium</taxon>
    </lineage>
</organism>
<dbReference type="InterPro" id="IPR018910">
    <property type="entry name" value="LpqB_C"/>
</dbReference>
<dbReference type="InterPro" id="IPR019606">
    <property type="entry name" value="GerMN"/>
</dbReference>
<keyword evidence="3 6" id="KW-0472">Membrane</keyword>
<dbReference type="PATRIC" id="fig|1050174.4.peg.665"/>
<evidence type="ECO:0000256" key="4">
    <source>
        <dbReference type="ARBA" id="ARBA00023139"/>
    </source>
</evidence>